<dbReference type="InterPro" id="IPR005110">
    <property type="entry name" value="MoeA_linker/N"/>
</dbReference>
<comment type="pathway">
    <text evidence="1">Cofactor biosynthesis; molybdopterin biosynthesis.</text>
</comment>
<dbReference type="PANTHER" id="PTHR10192">
    <property type="entry name" value="MOLYBDOPTERIN BIOSYNTHESIS PROTEIN"/>
    <property type="match status" value="1"/>
</dbReference>
<dbReference type="SUPFAM" id="SSF63867">
    <property type="entry name" value="MoeA C-terminal domain-like"/>
    <property type="match status" value="1"/>
</dbReference>
<evidence type="ECO:0000313" key="5">
    <source>
        <dbReference type="Proteomes" id="UP001060368"/>
    </source>
</evidence>
<dbReference type="GO" id="GO:0005829">
    <property type="term" value="C:cytosol"/>
    <property type="evidence" value="ECO:0007669"/>
    <property type="project" value="TreeGrafter"/>
</dbReference>
<dbReference type="KEGG" id="mend:L6E24_09335"/>
<dbReference type="InterPro" id="IPR008284">
    <property type="entry name" value="MoCF_biosynth_CS"/>
</dbReference>
<dbReference type="Gene3D" id="2.170.190.11">
    <property type="entry name" value="Molybdopterin biosynthesis moea protein, domain 3"/>
    <property type="match status" value="1"/>
</dbReference>
<dbReference type="Pfam" id="PF00994">
    <property type="entry name" value="MoCF_biosynth"/>
    <property type="match status" value="1"/>
</dbReference>
<keyword evidence="5" id="KW-1185">Reference proteome</keyword>
<evidence type="ECO:0000256" key="2">
    <source>
        <dbReference type="ARBA" id="ARBA00023150"/>
    </source>
</evidence>
<dbReference type="Gene3D" id="3.90.105.10">
    <property type="entry name" value="Molybdopterin biosynthesis moea protein, domain 2"/>
    <property type="match status" value="1"/>
</dbReference>
<dbReference type="Pfam" id="PF03454">
    <property type="entry name" value="MoeA_C"/>
    <property type="match status" value="1"/>
</dbReference>
<dbReference type="InterPro" id="IPR036688">
    <property type="entry name" value="MoeA_C_domain_IV_sf"/>
</dbReference>
<name>A0A9E7TGQ8_9EURY</name>
<dbReference type="Gene3D" id="2.40.340.10">
    <property type="entry name" value="MoeA, C-terminal, domain IV"/>
    <property type="match status" value="1"/>
</dbReference>
<dbReference type="InterPro" id="IPR005111">
    <property type="entry name" value="MoeA_C_domain_IV"/>
</dbReference>
<evidence type="ECO:0000259" key="3">
    <source>
        <dbReference type="SMART" id="SM00852"/>
    </source>
</evidence>
<organism evidence="4 5">
    <name type="scientific">Methanoplanus endosymbiosus</name>
    <dbReference type="NCBI Taxonomy" id="33865"/>
    <lineage>
        <taxon>Archaea</taxon>
        <taxon>Methanobacteriati</taxon>
        <taxon>Methanobacteriota</taxon>
        <taxon>Stenosarchaea group</taxon>
        <taxon>Methanomicrobia</taxon>
        <taxon>Methanomicrobiales</taxon>
        <taxon>Methanomicrobiaceae</taxon>
        <taxon>Methanoplanus</taxon>
    </lineage>
</organism>
<dbReference type="SUPFAM" id="SSF53218">
    <property type="entry name" value="Molybdenum cofactor biosynthesis proteins"/>
    <property type="match status" value="1"/>
</dbReference>
<dbReference type="InterPro" id="IPR038987">
    <property type="entry name" value="MoeA-like"/>
</dbReference>
<dbReference type="Pfam" id="PF03453">
    <property type="entry name" value="MoeA_N"/>
    <property type="match status" value="1"/>
</dbReference>
<dbReference type="PANTHER" id="PTHR10192:SF16">
    <property type="entry name" value="MOLYBDOPTERIN MOLYBDENUMTRANSFERASE"/>
    <property type="match status" value="1"/>
</dbReference>
<proteinExistence type="predicted"/>
<evidence type="ECO:0000313" key="4">
    <source>
        <dbReference type="EMBL" id="UUX91572.1"/>
    </source>
</evidence>
<feature type="domain" description="MoaB/Mog" evidence="3">
    <location>
        <begin position="168"/>
        <end position="305"/>
    </location>
</feature>
<dbReference type="GeneID" id="74307903"/>
<dbReference type="Gene3D" id="3.40.980.10">
    <property type="entry name" value="MoaB/Mog-like domain"/>
    <property type="match status" value="1"/>
</dbReference>
<dbReference type="InterPro" id="IPR001453">
    <property type="entry name" value="MoaB/Mog_dom"/>
</dbReference>
<dbReference type="InterPro" id="IPR036425">
    <property type="entry name" value="MoaB/Mog-like_dom_sf"/>
</dbReference>
<dbReference type="GO" id="GO:0006777">
    <property type="term" value="P:Mo-molybdopterin cofactor biosynthetic process"/>
    <property type="evidence" value="ECO:0007669"/>
    <property type="project" value="UniProtKB-KW"/>
</dbReference>
<keyword evidence="2" id="KW-0501">Molybdenum cofactor biosynthesis</keyword>
<dbReference type="NCBIfam" id="TIGR00177">
    <property type="entry name" value="molyb_syn"/>
    <property type="match status" value="1"/>
</dbReference>
<dbReference type="PROSITE" id="PS01079">
    <property type="entry name" value="MOCF_BIOSYNTHESIS_2"/>
    <property type="match status" value="1"/>
</dbReference>
<dbReference type="NCBIfam" id="NF011068">
    <property type="entry name" value="PRK14498.1"/>
    <property type="match status" value="1"/>
</dbReference>
<sequence length="617" mass="66218">MVKRYLDMVSLKEAKDTIKREFSLIPGREKTTLQDAPGKISAGPVFSKYSVPMLHLSAMDGIAVKSEETKGASEAKTVRITDFKRVNTGNIIPSGYDAVIMIEDTWEAEGGFAIRKAAAPYQHVRPVGEDIGESEMIIPSLHRIRSNDTAALASYGVSEVDVLSLKAGIIPTGSELLEPGSELEPGKVIDSNSIMAGAILGEAGICSTRYPIVEDDFDLIKNAVKKGIAENDFLITSAGSSAGTKDHTATVIAELGEVLIHGIAIKPGKPAIIGRIDGKPVIGLPGYPLAAMTIMREIVMPMAEMYGFKSPYRYRTDIELSTSLHSPIGTDEFVMMSVGKVEGRYIGVPMSRGAGVQMSAVRANAYIKIPAESEGISSGERTEATFTVTPDLADNSLLIVGSHDPCLDYLASLASEKGIQVFSVHSGSMGGVLALKKNYCHAAPVHLLSDDGDYNVSYIRKYLPDKEISLFCVAEREQGIASVSGAGFDEITELSYVNRQKGSGTRILLDYMLNEHGITPSAVNGYDREMTTHLDVALAVKNGEADGGMCVYSAAKALGLKFSPVAKERYELAIPAESIQDERITAILEIIKSDEFKSQLTSLGGYDTANTGEIRNI</sequence>
<dbReference type="CDD" id="cd00887">
    <property type="entry name" value="MoeA"/>
    <property type="match status" value="1"/>
</dbReference>
<dbReference type="SUPFAM" id="SSF53850">
    <property type="entry name" value="Periplasmic binding protein-like II"/>
    <property type="match status" value="1"/>
</dbReference>
<protein>
    <submittedName>
        <fullName evidence="4">Molybdopterin biosynthesis protein</fullName>
    </submittedName>
</protein>
<dbReference type="GO" id="GO:0061599">
    <property type="term" value="F:molybdopterin molybdotransferase activity"/>
    <property type="evidence" value="ECO:0007669"/>
    <property type="project" value="TreeGrafter"/>
</dbReference>
<evidence type="ECO:0000256" key="1">
    <source>
        <dbReference type="ARBA" id="ARBA00005046"/>
    </source>
</evidence>
<dbReference type="SUPFAM" id="SSF63882">
    <property type="entry name" value="MoeA N-terminal region -like"/>
    <property type="match status" value="1"/>
</dbReference>
<dbReference type="AlphaFoldDB" id="A0A9E7TGQ8"/>
<dbReference type="RefSeq" id="WP_257741724.1">
    <property type="nucleotide sequence ID" value="NZ_CP096115.1"/>
</dbReference>
<accession>A0A9E7TGQ8</accession>
<dbReference type="SMART" id="SM00852">
    <property type="entry name" value="MoCF_biosynth"/>
    <property type="match status" value="1"/>
</dbReference>
<dbReference type="EMBL" id="CP096115">
    <property type="protein sequence ID" value="UUX91572.1"/>
    <property type="molecule type" value="Genomic_DNA"/>
</dbReference>
<dbReference type="Pfam" id="PF12727">
    <property type="entry name" value="PBP_like"/>
    <property type="match status" value="1"/>
</dbReference>
<gene>
    <name evidence="4" type="ORF">L6E24_09335</name>
</gene>
<dbReference type="Proteomes" id="UP001060368">
    <property type="component" value="Chromosome"/>
</dbReference>
<dbReference type="InterPro" id="IPR024370">
    <property type="entry name" value="PBP_domain"/>
</dbReference>
<reference evidence="4" key="1">
    <citation type="submission" date="2022-04" db="EMBL/GenBank/DDBJ databases">
        <title>Complete genome of Methanoplanus endosymbiosus DSM 3599.</title>
        <authorList>
            <person name="Chen S.-C."/>
            <person name="You Y.-T."/>
            <person name="Zhou Y.-Z."/>
            <person name="Lai M.-C."/>
        </authorList>
    </citation>
    <scope>NUCLEOTIDE SEQUENCE</scope>
    <source>
        <strain evidence="4">DSM 3599</strain>
    </source>
</reference>
<dbReference type="InterPro" id="IPR036135">
    <property type="entry name" value="MoeA_linker/N_sf"/>
</dbReference>